<evidence type="ECO:0000256" key="3">
    <source>
        <dbReference type="ARBA" id="ARBA00022519"/>
    </source>
</evidence>
<keyword evidence="6 7" id="KW-0472">Membrane</keyword>
<name>A0A1M5Q4C4_9BURK</name>
<comment type="subcellular location">
    <subcellularLocation>
        <location evidence="1 7">Cell inner membrane</location>
        <topology evidence="1 7">Multi-pass membrane protein</topology>
    </subcellularLocation>
</comment>
<reference evidence="9 10" key="1">
    <citation type="submission" date="2016-11" db="EMBL/GenBank/DDBJ databases">
        <authorList>
            <person name="Jaros S."/>
            <person name="Januszkiewicz K."/>
            <person name="Wedrychowicz H."/>
        </authorList>
    </citation>
    <scope>NUCLEOTIDE SEQUENCE [LARGE SCALE GENOMIC DNA]</scope>
    <source>
        <strain evidence="9 10">CGMCC 1.10190</strain>
    </source>
</reference>
<dbReference type="PANTHER" id="PTHR33362:SF5">
    <property type="entry name" value="C4-DICARBOXYLATE TRAP TRANSPORTER LARGE PERMEASE PROTEIN DCTM"/>
    <property type="match status" value="1"/>
</dbReference>
<evidence type="ECO:0000256" key="7">
    <source>
        <dbReference type="RuleBase" id="RU369079"/>
    </source>
</evidence>
<dbReference type="PANTHER" id="PTHR33362">
    <property type="entry name" value="SIALIC ACID TRAP TRANSPORTER PERMEASE PROTEIN SIAT-RELATED"/>
    <property type="match status" value="1"/>
</dbReference>
<evidence type="ECO:0000259" key="8">
    <source>
        <dbReference type="Pfam" id="PF06808"/>
    </source>
</evidence>
<keyword evidence="5 7" id="KW-1133">Transmembrane helix</keyword>
<comment type="subunit">
    <text evidence="7">The complex comprises the extracytoplasmic solute receptor protein and the two transmembrane proteins.</text>
</comment>
<feature type="transmembrane region" description="Helical" evidence="7">
    <location>
        <begin position="217"/>
        <end position="242"/>
    </location>
</feature>
<feature type="transmembrane region" description="Helical" evidence="7">
    <location>
        <begin position="407"/>
        <end position="428"/>
    </location>
</feature>
<gene>
    <name evidence="9" type="ORF">SAMN04488135_102147</name>
</gene>
<feature type="transmembrane region" description="Helical" evidence="7">
    <location>
        <begin position="107"/>
        <end position="128"/>
    </location>
</feature>
<feature type="domain" description="TRAP C4-dicarboxylate transport system permease DctM subunit" evidence="8">
    <location>
        <begin position="13"/>
        <end position="424"/>
    </location>
</feature>
<dbReference type="AlphaFoldDB" id="A0A1M5Q4C4"/>
<dbReference type="NCBIfam" id="TIGR00786">
    <property type="entry name" value="dctM"/>
    <property type="match status" value="1"/>
</dbReference>
<keyword evidence="3 7" id="KW-0997">Cell inner membrane</keyword>
<sequence>MSWQLALTIYGIVLLACLSGGVGIGTSIGLVGILGITLVAGTDLWLSLGDIVWNTTNNFTLVSIPLFVLMGEIILRSGIAGRFYSGVAILLRWLPGGLAQTNIFGCAVFSAISGSSVATAMTVGSVAIPEMRKRGYDDKLTLGTLTGGGCLGILIPPSIPLIVYASMTQVSLLDLFMAGVIPGVTLAAIFMIYVGIRVAITPALAPRIDVKPTPKQLLRASLDSLPVIGLIAAIIGSMYFGIVTPTEAAALGCLFALILACAYRELTKGRLKQALVNAAITSGVVMFITVNAQILNFAVVTSGIGEGLASSLVDLGLSPFMFFLLLLFVYLVVGMFIDGLSIMLLTVPLLYSSFMTMGFDGVWTGIIIVVFIELGALTPPMGLNLFAVQSIASDASLGKVAMASMPFALMIVLFAFLMYFFPEIALWLPSAMKGA</sequence>
<feature type="transmembrane region" description="Helical" evidence="7">
    <location>
        <begin position="51"/>
        <end position="71"/>
    </location>
</feature>
<accession>A0A1M5Q4C4</accession>
<feature type="transmembrane region" description="Helical" evidence="7">
    <location>
        <begin position="362"/>
        <end position="387"/>
    </location>
</feature>
<feature type="transmembrane region" description="Helical" evidence="7">
    <location>
        <begin position="320"/>
        <end position="350"/>
    </location>
</feature>
<comment type="function">
    <text evidence="7">Part of the tripartite ATP-independent periplasmic (TRAP) transport system.</text>
</comment>
<keyword evidence="4 7" id="KW-0812">Transmembrane</keyword>
<dbReference type="OrthoDB" id="9796052at2"/>
<evidence type="ECO:0000313" key="10">
    <source>
        <dbReference type="Proteomes" id="UP000184226"/>
    </source>
</evidence>
<keyword evidence="7" id="KW-0813">Transport</keyword>
<organism evidence="9 10">
    <name type="scientific">Pollutimonas bauzanensis</name>
    <dbReference type="NCBI Taxonomy" id="658167"/>
    <lineage>
        <taxon>Bacteria</taxon>
        <taxon>Pseudomonadati</taxon>
        <taxon>Pseudomonadota</taxon>
        <taxon>Betaproteobacteria</taxon>
        <taxon>Burkholderiales</taxon>
        <taxon>Alcaligenaceae</taxon>
        <taxon>Pollutimonas</taxon>
    </lineage>
</organism>
<keyword evidence="2" id="KW-1003">Cell membrane</keyword>
<feature type="transmembrane region" description="Helical" evidence="7">
    <location>
        <begin position="140"/>
        <end position="163"/>
    </location>
</feature>
<feature type="transmembrane region" description="Helical" evidence="7">
    <location>
        <begin position="12"/>
        <end position="39"/>
    </location>
</feature>
<feature type="transmembrane region" description="Helical" evidence="7">
    <location>
        <begin position="248"/>
        <end position="266"/>
    </location>
</feature>
<feature type="transmembrane region" description="Helical" evidence="7">
    <location>
        <begin position="175"/>
        <end position="196"/>
    </location>
</feature>
<evidence type="ECO:0000313" key="9">
    <source>
        <dbReference type="EMBL" id="SHH08621.1"/>
    </source>
</evidence>
<evidence type="ECO:0000256" key="1">
    <source>
        <dbReference type="ARBA" id="ARBA00004429"/>
    </source>
</evidence>
<protein>
    <recommendedName>
        <fullName evidence="7">TRAP transporter large permease protein</fullName>
    </recommendedName>
</protein>
<evidence type="ECO:0000256" key="2">
    <source>
        <dbReference type="ARBA" id="ARBA00022475"/>
    </source>
</evidence>
<proteinExistence type="inferred from homology"/>
<comment type="similarity">
    <text evidence="7">Belongs to the TRAP transporter large permease family.</text>
</comment>
<dbReference type="InterPro" id="IPR004681">
    <property type="entry name" value="TRAP_DctM"/>
</dbReference>
<dbReference type="GO" id="GO:0022857">
    <property type="term" value="F:transmembrane transporter activity"/>
    <property type="evidence" value="ECO:0007669"/>
    <property type="project" value="UniProtKB-UniRule"/>
</dbReference>
<keyword evidence="10" id="KW-1185">Reference proteome</keyword>
<evidence type="ECO:0000256" key="4">
    <source>
        <dbReference type="ARBA" id="ARBA00022692"/>
    </source>
</evidence>
<dbReference type="GO" id="GO:0005886">
    <property type="term" value="C:plasma membrane"/>
    <property type="evidence" value="ECO:0007669"/>
    <property type="project" value="UniProtKB-SubCell"/>
</dbReference>
<dbReference type="PIRSF" id="PIRSF006066">
    <property type="entry name" value="HI0050"/>
    <property type="match status" value="1"/>
</dbReference>
<dbReference type="EMBL" id="FQXE01000002">
    <property type="protein sequence ID" value="SHH08621.1"/>
    <property type="molecule type" value="Genomic_DNA"/>
</dbReference>
<dbReference type="STRING" id="658167.SAMN04488135_102147"/>
<dbReference type="InterPro" id="IPR010656">
    <property type="entry name" value="DctM"/>
</dbReference>
<evidence type="ECO:0000256" key="6">
    <source>
        <dbReference type="ARBA" id="ARBA00023136"/>
    </source>
</evidence>
<dbReference type="RefSeq" id="WP_073101795.1">
    <property type="nucleotide sequence ID" value="NZ_FQXE01000002.1"/>
</dbReference>
<evidence type="ECO:0000256" key="5">
    <source>
        <dbReference type="ARBA" id="ARBA00022989"/>
    </source>
</evidence>
<dbReference type="Pfam" id="PF06808">
    <property type="entry name" value="DctM"/>
    <property type="match status" value="1"/>
</dbReference>
<dbReference type="Proteomes" id="UP000184226">
    <property type="component" value="Unassembled WGS sequence"/>
</dbReference>
<feature type="transmembrane region" description="Helical" evidence="7">
    <location>
        <begin position="83"/>
        <end position="101"/>
    </location>
</feature>
<feature type="transmembrane region" description="Helical" evidence="7">
    <location>
        <begin position="278"/>
        <end position="300"/>
    </location>
</feature>